<dbReference type="Gene3D" id="3.40.1780.10">
    <property type="entry name" value="QueA-like"/>
    <property type="match status" value="1"/>
</dbReference>
<comment type="similarity">
    <text evidence="5">Belongs to the QueA family.</text>
</comment>
<dbReference type="NCBIfam" id="TIGR00113">
    <property type="entry name" value="queA"/>
    <property type="match status" value="1"/>
</dbReference>
<protein>
    <recommendedName>
        <fullName evidence="5">S-adenosylmethionine:tRNA ribosyltransferase-isomerase</fullName>
        <ecNumber evidence="5">2.4.99.17</ecNumber>
    </recommendedName>
    <alternativeName>
        <fullName evidence="5">Queuosine biosynthesis protein QueA</fullName>
    </alternativeName>
</protein>
<accession>A0ABS3WB15</accession>
<dbReference type="EMBL" id="JAGGDJ010000010">
    <property type="protein sequence ID" value="MBO7745509.1"/>
    <property type="molecule type" value="Genomic_DNA"/>
</dbReference>
<evidence type="ECO:0000256" key="3">
    <source>
        <dbReference type="ARBA" id="ARBA00022691"/>
    </source>
</evidence>
<proteinExistence type="inferred from homology"/>
<dbReference type="InterPro" id="IPR042119">
    <property type="entry name" value="QueA_dom2"/>
</dbReference>
<keyword evidence="3 5" id="KW-0949">S-adenosyl-L-methionine</keyword>
<gene>
    <name evidence="5 6" type="primary">queA</name>
    <name evidence="6" type="ORF">I8J29_14970</name>
</gene>
<organism evidence="6 7">
    <name type="scientific">Paenibacillus artemisiicola</name>
    <dbReference type="NCBI Taxonomy" id="1172618"/>
    <lineage>
        <taxon>Bacteria</taxon>
        <taxon>Bacillati</taxon>
        <taxon>Bacillota</taxon>
        <taxon>Bacilli</taxon>
        <taxon>Bacillales</taxon>
        <taxon>Paenibacillaceae</taxon>
        <taxon>Paenibacillus</taxon>
    </lineage>
</organism>
<dbReference type="Gene3D" id="2.40.10.240">
    <property type="entry name" value="QueA-like"/>
    <property type="match status" value="1"/>
</dbReference>
<keyword evidence="4 5" id="KW-0671">Queuosine biosynthesis</keyword>
<evidence type="ECO:0000256" key="1">
    <source>
        <dbReference type="ARBA" id="ARBA00022490"/>
    </source>
</evidence>
<comment type="subcellular location">
    <subcellularLocation>
        <location evidence="5">Cytoplasm</location>
    </subcellularLocation>
</comment>
<evidence type="ECO:0000256" key="2">
    <source>
        <dbReference type="ARBA" id="ARBA00022679"/>
    </source>
</evidence>
<evidence type="ECO:0000256" key="5">
    <source>
        <dbReference type="HAMAP-Rule" id="MF_00113"/>
    </source>
</evidence>
<dbReference type="EC" id="2.4.99.17" evidence="5"/>
<keyword evidence="7" id="KW-1185">Reference proteome</keyword>
<dbReference type="RefSeq" id="WP_208848363.1">
    <property type="nucleotide sequence ID" value="NZ_JAGGDJ010000010.1"/>
</dbReference>
<evidence type="ECO:0000313" key="6">
    <source>
        <dbReference type="EMBL" id="MBO7745509.1"/>
    </source>
</evidence>
<keyword evidence="1 5" id="KW-0963">Cytoplasm</keyword>
<name>A0ABS3WB15_9BACL</name>
<dbReference type="SUPFAM" id="SSF111337">
    <property type="entry name" value="QueA-like"/>
    <property type="match status" value="1"/>
</dbReference>
<dbReference type="Proteomes" id="UP000670947">
    <property type="component" value="Unassembled WGS sequence"/>
</dbReference>
<comment type="function">
    <text evidence="5">Transfers and isomerizes the ribose moiety from AdoMet to the 7-aminomethyl group of 7-deazaguanine (preQ1-tRNA) to give epoxyqueuosine (oQ-tRNA).</text>
</comment>
<comment type="pathway">
    <text evidence="5">tRNA modification; tRNA-queuosine biosynthesis.</text>
</comment>
<keyword evidence="2 5" id="KW-0808">Transferase</keyword>
<sequence>MNVNEFDFDLPERLIAQTPLADRTSSRLLTLNKATGDIGHERFTKLAELLNPGDTLILNDTRVMPARLLGVKADTGAKVELLLLKQLEGDRWETLAKPGKRLRAGVKLNFGDDGEGRPLLEAEIVAEGEQGARVVEFRYEGIFNELLDRLGEMPLPPYIKERLDDRERYQTVYAKHEGSAAAPTAGLHFTKEFLDELARKGVRIGYITLHVGLGTFRPMSVDTVEEHTMHAEYYELSEETAALLREAKAGGGRIVAVGTTSARTLETVAARYAYEELRACSGWTDIFIFPGYAFKLVDALLTNFHLPKSTLVMLVSALAGRSAIMRAYKEAVDREYRFFSFGDAMFIY</sequence>
<comment type="catalytic activity">
    <reaction evidence="5">
        <text>7-aminomethyl-7-carbaguanosine(34) in tRNA + S-adenosyl-L-methionine = epoxyqueuosine(34) in tRNA + adenine + L-methionine + 2 H(+)</text>
        <dbReference type="Rhea" id="RHEA:32155"/>
        <dbReference type="Rhea" id="RHEA-COMP:10342"/>
        <dbReference type="Rhea" id="RHEA-COMP:18582"/>
        <dbReference type="ChEBI" id="CHEBI:15378"/>
        <dbReference type="ChEBI" id="CHEBI:16708"/>
        <dbReference type="ChEBI" id="CHEBI:57844"/>
        <dbReference type="ChEBI" id="CHEBI:59789"/>
        <dbReference type="ChEBI" id="CHEBI:82833"/>
        <dbReference type="ChEBI" id="CHEBI:194443"/>
        <dbReference type="EC" id="2.4.99.17"/>
    </reaction>
</comment>
<dbReference type="Pfam" id="PF02547">
    <property type="entry name" value="Queuosine_synth"/>
    <property type="match status" value="1"/>
</dbReference>
<dbReference type="NCBIfam" id="NF001140">
    <property type="entry name" value="PRK00147.1"/>
    <property type="match status" value="1"/>
</dbReference>
<dbReference type="HAMAP" id="MF_00113">
    <property type="entry name" value="QueA"/>
    <property type="match status" value="1"/>
</dbReference>
<dbReference type="InterPro" id="IPR003699">
    <property type="entry name" value="QueA"/>
</dbReference>
<dbReference type="InterPro" id="IPR036100">
    <property type="entry name" value="QueA_sf"/>
</dbReference>
<evidence type="ECO:0000313" key="7">
    <source>
        <dbReference type="Proteomes" id="UP000670947"/>
    </source>
</evidence>
<dbReference type="PANTHER" id="PTHR30307:SF0">
    <property type="entry name" value="S-ADENOSYLMETHIONINE:TRNA RIBOSYLTRANSFERASE-ISOMERASE"/>
    <property type="match status" value="1"/>
</dbReference>
<reference evidence="6 7" key="1">
    <citation type="submission" date="2021-03" db="EMBL/GenBank/DDBJ databases">
        <title>Paenibacillus artemisicola MWE-103 whole genome sequence.</title>
        <authorList>
            <person name="Ham Y.J."/>
        </authorList>
    </citation>
    <scope>NUCLEOTIDE SEQUENCE [LARGE SCALE GENOMIC DNA]</scope>
    <source>
        <strain evidence="6 7">MWE-103</strain>
    </source>
</reference>
<dbReference type="InterPro" id="IPR042118">
    <property type="entry name" value="QueA_dom1"/>
</dbReference>
<evidence type="ECO:0000256" key="4">
    <source>
        <dbReference type="ARBA" id="ARBA00022785"/>
    </source>
</evidence>
<keyword evidence="6" id="KW-0328">Glycosyltransferase</keyword>
<dbReference type="GO" id="GO:0051075">
    <property type="term" value="F:S-adenosylmethionine:tRNA ribosyltransferase-isomerase activity"/>
    <property type="evidence" value="ECO:0007669"/>
    <property type="project" value="UniProtKB-EC"/>
</dbReference>
<comment type="subunit">
    <text evidence="5">Monomer.</text>
</comment>
<dbReference type="PANTHER" id="PTHR30307">
    <property type="entry name" value="S-ADENOSYLMETHIONINE:TRNA RIBOSYLTRANSFERASE-ISOMERASE"/>
    <property type="match status" value="1"/>
</dbReference>
<comment type="caution">
    <text evidence="6">The sequence shown here is derived from an EMBL/GenBank/DDBJ whole genome shotgun (WGS) entry which is preliminary data.</text>
</comment>